<dbReference type="PROSITE" id="PS50097">
    <property type="entry name" value="BTB"/>
    <property type="match status" value="1"/>
</dbReference>
<evidence type="ECO:0000259" key="3">
    <source>
        <dbReference type="PROSITE" id="PS50157"/>
    </source>
</evidence>
<keyword evidence="5" id="KW-1185">Reference proteome</keyword>
<evidence type="ECO:0000256" key="1">
    <source>
        <dbReference type="PROSITE-ProRule" id="PRU00042"/>
    </source>
</evidence>
<dbReference type="GO" id="GO:0008270">
    <property type="term" value="F:zinc ion binding"/>
    <property type="evidence" value="ECO:0007669"/>
    <property type="project" value="UniProtKB-KW"/>
</dbReference>
<dbReference type="Gene3D" id="3.30.710.10">
    <property type="entry name" value="Potassium Channel Kv1.1, Chain A"/>
    <property type="match status" value="1"/>
</dbReference>
<evidence type="ECO:0000259" key="2">
    <source>
        <dbReference type="PROSITE" id="PS50097"/>
    </source>
</evidence>
<dbReference type="PROSITE" id="PS00028">
    <property type="entry name" value="ZINC_FINGER_C2H2_1"/>
    <property type="match status" value="2"/>
</dbReference>
<dbReference type="InterPro" id="IPR011333">
    <property type="entry name" value="SKP1/BTB/POZ_sf"/>
</dbReference>
<dbReference type="SUPFAM" id="SSF54695">
    <property type="entry name" value="POZ domain"/>
    <property type="match status" value="1"/>
</dbReference>
<dbReference type="Pfam" id="PF00651">
    <property type="entry name" value="BTB"/>
    <property type="match status" value="1"/>
</dbReference>
<feature type="domain" description="BTB" evidence="2">
    <location>
        <begin position="42"/>
        <end position="109"/>
    </location>
</feature>
<dbReference type="SMART" id="SM00355">
    <property type="entry name" value="ZnF_C2H2"/>
    <property type="match status" value="4"/>
</dbReference>
<feature type="domain" description="C2H2-type" evidence="3">
    <location>
        <begin position="332"/>
        <end position="360"/>
    </location>
</feature>
<protein>
    <recommendedName>
        <fullName evidence="6">BTB domain-containing protein</fullName>
    </recommendedName>
</protein>
<keyword evidence="1" id="KW-0479">Metal-binding</keyword>
<accession>A0A553P694</accession>
<evidence type="ECO:0008006" key="6">
    <source>
        <dbReference type="Google" id="ProtNLM"/>
    </source>
</evidence>
<evidence type="ECO:0000313" key="4">
    <source>
        <dbReference type="EMBL" id="TRY73208.1"/>
    </source>
</evidence>
<dbReference type="AlphaFoldDB" id="A0A553P694"/>
<reference evidence="4 5" key="1">
    <citation type="journal article" date="2018" name="Nat. Ecol. Evol.">
        <title>Genomic signatures of mitonuclear coevolution across populations of Tigriopus californicus.</title>
        <authorList>
            <person name="Barreto F.S."/>
            <person name="Watson E.T."/>
            <person name="Lima T.G."/>
            <person name="Willett C.S."/>
            <person name="Edmands S."/>
            <person name="Li W."/>
            <person name="Burton R.S."/>
        </authorList>
    </citation>
    <scope>NUCLEOTIDE SEQUENCE [LARGE SCALE GENOMIC DNA]</scope>
    <source>
        <strain evidence="4 5">San Diego</strain>
    </source>
</reference>
<comment type="caution">
    <text evidence="4">The sequence shown here is derived from an EMBL/GenBank/DDBJ whole genome shotgun (WGS) entry which is preliminary data.</text>
</comment>
<dbReference type="InterPro" id="IPR000210">
    <property type="entry name" value="BTB/POZ_dom"/>
</dbReference>
<sequence>MSIKIMNPNPKAQSLKVSNKYTQEDPSFLQELVNLRHGCQSTDLLIICRSGKRVAAHQIMVQFCSPFLKQLFLEHAHCSQVVVQMPHQSQSTVEYLMEFLYSGMVLVPSMTEYDKLNQLCRDWQYDFPDKDLRLIMMEKSDLNVGLPERFGNGRCWVCGGDLNSFGGCPNHWGWKGSALEEVVPVLPIKKGKESRFQTSLKCPSCFTGVNGVQELRAHLSGEHYLEFIACELDASDKCPENCGFRGSLTSLIRHYGSVHQKVDVFLSEEESAVLKCPTANNSKTGQRSLVRVLSCYICERKMGSRSALISHLVIHFKSEICSRFGLVSKVTTKCPMCSKNFGNFRHLINHLGVKHGKIRDFVDHRVYQEITFRN</sequence>
<dbReference type="PROSITE" id="PS50157">
    <property type="entry name" value="ZINC_FINGER_C2H2_2"/>
    <property type="match status" value="1"/>
</dbReference>
<evidence type="ECO:0000313" key="5">
    <source>
        <dbReference type="Proteomes" id="UP000318571"/>
    </source>
</evidence>
<proteinExistence type="predicted"/>
<dbReference type="InterPro" id="IPR013087">
    <property type="entry name" value="Znf_C2H2_type"/>
</dbReference>
<organism evidence="4 5">
    <name type="scientific">Tigriopus californicus</name>
    <name type="common">Marine copepod</name>
    <dbReference type="NCBI Taxonomy" id="6832"/>
    <lineage>
        <taxon>Eukaryota</taxon>
        <taxon>Metazoa</taxon>
        <taxon>Ecdysozoa</taxon>
        <taxon>Arthropoda</taxon>
        <taxon>Crustacea</taxon>
        <taxon>Multicrustacea</taxon>
        <taxon>Hexanauplia</taxon>
        <taxon>Copepoda</taxon>
        <taxon>Harpacticoida</taxon>
        <taxon>Harpacticidae</taxon>
        <taxon>Tigriopus</taxon>
    </lineage>
</organism>
<name>A0A553P694_TIGCA</name>
<dbReference type="Proteomes" id="UP000318571">
    <property type="component" value="Chromosome 3"/>
</dbReference>
<dbReference type="EMBL" id="VCGU01000007">
    <property type="protein sequence ID" value="TRY73208.1"/>
    <property type="molecule type" value="Genomic_DNA"/>
</dbReference>
<keyword evidence="1" id="KW-0863">Zinc-finger</keyword>
<gene>
    <name evidence="4" type="ORF">TCAL_05481</name>
</gene>
<dbReference type="Gene3D" id="3.30.160.60">
    <property type="entry name" value="Classic Zinc Finger"/>
    <property type="match status" value="1"/>
</dbReference>
<keyword evidence="1" id="KW-0862">Zinc</keyword>